<evidence type="ECO:0000256" key="1">
    <source>
        <dbReference type="SAM" id="SignalP"/>
    </source>
</evidence>
<dbReference type="RefSeq" id="WP_125013181.1">
    <property type="nucleotide sequence ID" value="NZ_RQVR01000012.1"/>
</dbReference>
<dbReference type="InterPro" id="IPR021958">
    <property type="entry name" value="DUF3575"/>
</dbReference>
<proteinExistence type="predicted"/>
<evidence type="ECO:0000313" key="3">
    <source>
        <dbReference type="Proteomes" id="UP000271937"/>
    </source>
</evidence>
<feature type="signal peptide" evidence="1">
    <location>
        <begin position="1"/>
        <end position="18"/>
    </location>
</feature>
<dbReference type="AlphaFoldDB" id="A0A3P3W8B2"/>
<feature type="chain" id="PRO_5018150884" evidence="1">
    <location>
        <begin position="19"/>
        <end position="183"/>
    </location>
</feature>
<gene>
    <name evidence="2" type="ORF">EG849_11245</name>
</gene>
<keyword evidence="1" id="KW-0732">Signal</keyword>
<evidence type="ECO:0000313" key="2">
    <source>
        <dbReference type="EMBL" id="RRJ90226.1"/>
    </source>
</evidence>
<dbReference type="OrthoDB" id="1001751at2"/>
<dbReference type="Proteomes" id="UP000271937">
    <property type="component" value="Unassembled WGS sequence"/>
</dbReference>
<dbReference type="Pfam" id="PF12099">
    <property type="entry name" value="DUF3575"/>
    <property type="match status" value="1"/>
</dbReference>
<comment type="caution">
    <text evidence="2">The sequence shown here is derived from an EMBL/GenBank/DDBJ whole genome shotgun (WGS) entry which is preliminary data.</text>
</comment>
<protein>
    <submittedName>
        <fullName evidence="2">DUF3575 domain-containing protein</fullName>
    </submittedName>
</protein>
<dbReference type="EMBL" id="RQVR01000012">
    <property type="protein sequence ID" value="RRJ90226.1"/>
    <property type="molecule type" value="Genomic_DNA"/>
</dbReference>
<name>A0A3P3W8B2_9FLAO</name>
<accession>A0A3P3W8B2</accession>
<keyword evidence="3" id="KW-1185">Reference proteome</keyword>
<sequence length="183" mass="20900">MKKYLALPILFFSSFLYSQTTLKFNGASALVGVPNIGFETSIGEKTTFQLDALASFWESVNDKPYKVFIITPEVRYHFKEKFNGFYLGANVSGGTFKLQKYGYEGTGRYQKGYNVIFGLTAGYQWKLNDKWGVDIFIGGGHQEAIYKGYEANGDRYDTWIHEWNKSGEMVLYRGGVMITYKIK</sequence>
<organism evidence="2 3">
    <name type="scientific">Flavobacterium macacae</name>
    <dbReference type="NCBI Taxonomy" id="2488993"/>
    <lineage>
        <taxon>Bacteria</taxon>
        <taxon>Pseudomonadati</taxon>
        <taxon>Bacteroidota</taxon>
        <taxon>Flavobacteriia</taxon>
        <taxon>Flavobacteriales</taxon>
        <taxon>Flavobacteriaceae</taxon>
        <taxon>Flavobacterium</taxon>
    </lineage>
</organism>
<reference evidence="2 3" key="1">
    <citation type="submission" date="2018-11" db="EMBL/GenBank/DDBJ databases">
        <title>Flavobacterium sp. nov., YIM 102600 draft genome.</title>
        <authorList>
            <person name="Li G."/>
            <person name="Jiang Y."/>
        </authorList>
    </citation>
    <scope>NUCLEOTIDE SEQUENCE [LARGE SCALE GENOMIC DNA]</scope>
    <source>
        <strain evidence="2 3">YIM 102600</strain>
    </source>
</reference>